<dbReference type="Proteomes" id="UP001497535">
    <property type="component" value="Unassembled WGS sequence"/>
</dbReference>
<proteinExistence type="predicted"/>
<keyword evidence="2" id="KW-1185">Reference proteome</keyword>
<name>A0ACB1B340_MELEN</name>
<organism evidence="1 2">
    <name type="scientific">Meloidogyne enterolobii</name>
    <name type="common">Root-knot nematode worm</name>
    <name type="synonym">Meloidogyne mayaguensis</name>
    <dbReference type="NCBI Taxonomy" id="390850"/>
    <lineage>
        <taxon>Eukaryota</taxon>
        <taxon>Metazoa</taxon>
        <taxon>Ecdysozoa</taxon>
        <taxon>Nematoda</taxon>
        <taxon>Chromadorea</taxon>
        <taxon>Rhabditida</taxon>
        <taxon>Tylenchina</taxon>
        <taxon>Tylenchomorpha</taxon>
        <taxon>Tylenchoidea</taxon>
        <taxon>Meloidogynidae</taxon>
        <taxon>Meloidogyninae</taxon>
        <taxon>Meloidogyne</taxon>
    </lineage>
</organism>
<protein>
    <submittedName>
        <fullName evidence="1">Uncharacterized protein</fullName>
    </submittedName>
</protein>
<gene>
    <name evidence="1" type="ORF">MENTE1834_LOCUS46766</name>
</gene>
<accession>A0ACB1B340</accession>
<dbReference type="EMBL" id="CAVMJV010000175">
    <property type="protein sequence ID" value="CAK5120544.1"/>
    <property type="molecule type" value="Genomic_DNA"/>
</dbReference>
<sequence>MSSALHKMNFFSSSFHFSYRAKSTKRLKNKIKKASLGVGFAIKKISFHVSYHPFI</sequence>
<evidence type="ECO:0000313" key="2">
    <source>
        <dbReference type="Proteomes" id="UP001497535"/>
    </source>
</evidence>
<comment type="caution">
    <text evidence="1">The sequence shown here is derived from an EMBL/GenBank/DDBJ whole genome shotgun (WGS) entry which is preliminary data.</text>
</comment>
<reference evidence="1" key="1">
    <citation type="submission" date="2023-11" db="EMBL/GenBank/DDBJ databases">
        <authorList>
            <person name="Poullet M."/>
        </authorList>
    </citation>
    <scope>NUCLEOTIDE SEQUENCE</scope>
    <source>
        <strain evidence="1">E1834</strain>
    </source>
</reference>
<evidence type="ECO:0000313" key="1">
    <source>
        <dbReference type="EMBL" id="CAK5120544.1"/>
    </source>
</evidence>